<protein>
    <recommendedName>
        <fullName evidence="3">AB hydrolase-1 domain-containing protein</fullName>
    </recommendedName>
</protein>
<evidence type="ECO:0000313" key="1">
    <source>
        <dbReference type="EMBL" id="KVI02003.1"/>
    </source>
</evidence>
<dbReference type="STRING" id="59895.A0A103Y3R8"/>
<gene>
    <name evidence="1" type="ORF">Ccrd_019729</name>
</gene>
<dbReference type="AlphaFoldDB" id="A0A103Y3R8"/>
<dbReference type="SUPFAM" id="SSF53474">
    <property type="entry name" value="alpha/beta-Hydrolases"/>
    <property type="match status" value="1"/>
</dbReference>
<proteinExistence type="predicted"/>
<sequence length="168" mass="19363">MAKLYPNLVQSMVVSSTVVELTESLSRESCKRFDGSSWTELLLPDTVEGFKRMLTVGAHKLPWLPNFIYRGILETMFNNRRERSELLKAMVVPDKDAITDTNYSQRILMLWGENDKIFNLEIANTMKTRLGAKTTLESIKNVGHLLSLEQPFAYNRRLKHFLASSMYN</sequence>
<dbReference type="Gramene" id="KVI02003">
    <property type="protein sequence ID" value="KVI02003"/>
    <property type="gene ID" value="Ccrd_019729"/>
</dbReference>
<dbReference type="Gene3D" id="3.40.50.1820">
    <property type="entry name" value="alpha/beta hydrolase"/>
    <property type="match status" value="1"/>
</dbReference>
<dbReference type="PANTHER" id="PTHR43139:SF22">
    <property type="entry name" value="AB HYDROLASE-1 DOMAIN-CONTAINING PROTEIN"/>
    <property type="match status" value="1"/>
</dbReference>
<dbReference type="InterPro" id="IPR029058">
    <property type="entry name" value="AB_hydrolase_fold"/>
</dbReference>
<comment type="caution">
    <text evidence="1">The sequence shown here is derived from an EMBL/GenBank/DDBJ whole genome shotgun (WGS) entry which is preliminary data.</text>
</comment>
<evidence type="ECO:0000313" key="2">
    <source>
        <dbReference type="Proteomes" id="UP000243975"/>
    </source>
</evidence>
<evidence type="ECO:0008006" key="3">
    <source>
        <dbReference type="Google" id="ProtNLM"/>
    </source>
</evidence>
<dbReference type="Proteomes" id="UP000243975">
    <property type="component" value="Unassembled WGS sequence"/>
</dbReference>
<dbReference type="EMBL" id="LEKV01002668">
    <property type="protein sequence ID" value="KVI02003.1"/>
    <property type="molecule type" value="Genomic_DNA"/>
</dbReference>
<dbReference type="InterPro" id="IPR052370">
    <property type="entry name" value="Meta-cleavage_hydrolase"/>
</dbReference>
<keyword evidence="2" id="KW-1185">Reference proteome</keyword>
<reference evidence="1 2" key="1">
    <citation type="journal article" date="2016" name="Sci. Rep.">
        <title>The genome sequence of the outbreeding globe artichoke constructed de novo incorporating a phase-aware low-pass sequencing strategy of F1 progeny.</title>
        <authorList>
            <person name="Scaglione D."/>
            <person name="Reyes-Chin-Wo S."/>
            <person name="Acquadro A."/>
            <person name="Froenicke L."/>
            <person name="Portis E."/>
            <person name="Beitel C."/>
            <person name="Tirone M."/>
            <person name="Mauro R."/>
            <person name="Lo Monaco A."/>
            <person name="Mauromicale G."/>
            <person name="Faccioli P."/>
            <person name="Cattivelli L."/>
            <person name="Rieseberg L."/>
            <person name="Michelmore R."/>
            <person name="Lanteri S."/>
        </authorList>
    </citation>
    <scope>NUCLEOTIDE SEQUENCE [LARGE SCALE GENOMIC DNA]</scope>
    <source>
        <strain evidence="1">2C</strain>
    </source>
</reference>
<accession>A0A103Y3R8</accession>
<organism evidence="1 2">
    <name type="scientific">Cynara cardunculus var. scolymus</name>
    <name type="common">Globe artichoke</name>
    <name type="synonym">Cynara scolymus</name>
    <dbReference type="NCBI Taxonomy" id="59895"/>
    <lineage>
        <taxon>Eukaryota</taxon>
        <taxon>Viridiplantae</taxon>
        <taxon>Streptophyta</taxon>
        <taxon>Embryophyta</taxon>
        <taxon>Tracheophyta</taxon>
        <taxon>Spermatophyta</taxon>
        <taxon>Magnoliopsida</taxon>
        <taxon>eudicotyledons</taxon>
        <taxon>Gunneridae</taxon>
        <taxon>Pentapetalae</taxon>
        <taxon>asterids</taxon>
        <taxon>campanulids</taxon>
        <taxon>Asterales</taxon>
        <taxon>Asteraceae</taxon>
        <taxon>Carduoideae</taxon>
        <taxon>Cardueae</taxon>
        <taxon>Carduinae</taxon>
        <taxon>Cynara</taxon>
    </lineage>
</organism>
<name>A0A103Y3R8_CYNCS</name>
<dbReference type="OMA" id="LERIGFC"/>
<dbReference type="PANTHER" id="PTHR43139">
    <property type="entry name" value="SI:DKEY-122A22.2"/>
    <property type="match status" value="1"/>
</dbReference>